<evidence type="ECO:0000256" key="3">
    <source>
        <dbReference type="ARBA" id="ARBA00022448"/>
    </source>
</evidence>
<evidence type="ECO:0000256" key="4">
    <source>
        <dbReference type="ARBA" id="ARBA00022475"/>
    </source>
</evidence>
<proteinExistence type="inferred from homology"/>
<feature type="transmembrane region" description="Helical" evidence="8">
    <location>
        <begin position="183"/>
        <end position="202"/>
    </location>
</feature>
<keyword evidence="5 8" id="KW-0812">Transmembrane</keyword>
<evidence type="ECO:0000313" key="9">
    <source>
        <dbReference type="EMBL" id="PHP66167.1"/>
    </source>
</evidence>
<keyword evidence="6 8" id="KW-1133">Transmembrane helix</keyword>
<feature type="transmembrane region" description="Helical" evidence="8">
    <location>
        <begin position="153"/>
        <end position="171"/>
    </location>
</feature>
<dbReference type="GO" id="GO:0005886">
    <property type="term" value="C:plasma membrane"/>
    <property type="evidence" value="ECO:0007669"/>
    <property type="project" value="UniProtKB-SubCell"/>
</dbReference>
<evidence type="ECO:0000256" key="7">
    <source>
        <dbReference type="ARBA" id="ARBA00023136"/>
    </source>
</evidence>
<feature type="transmembrane region" description="Helical" evidence="8">
    <location>
        <begin position="114"/>
        <end position="133"/>
    </location>
</feature>
<sequence length="231" mass="23744">MALAGLVRGFSGFGTGMIVIPVLAATRDPVTAVVVVAIIDSLPQMPAALPALRYTRWREVLPLALAALLTLPAGLAVLRTGDPLALRWAICAAVLLAVALLASGWRYHGPRPPLLSGTIGALAGFLGGIGGIPGPPPVLYWMASPEPPAVIRANLFALLLILDLATLANVLGTGMMTADRLALGLVAAPVYLTGILAGRALFPLASAAAYRRLAFVVILVAVVTALPVWDG</sequence>
<dbReference type="Proteomes" id="UP000221168">
    <property type="component" value="Unassembled WGS sequence"/>
</dbReference>
<dbReference type="InterPro" id="IPR002781">
    <property type="entry name" value="TM_pro_TauE-like"/>
</dbReference>
<protein>
    <recommendedName>
        <fullName evidence="8">Probable membrane transporter protein</fullName>
    </recommendedName>
</protein>
<dbReference type="PANTHER" id="PTHR30269">
    <property type="entry name" value="TRANSMEMBRANE PROTEIN YFCA"/>
    <property type="match status" value="1"/>
</dbReference>
<dbReference type="Pfam" id="PF01925">
    <property type="entry name" value="TauE"/>
    <property type="match status" value="1"/>
</dbReference>
<reference evidence="9 10" key="1">
    <citation type="submission" date="2017-10" db="EMBL/GenBank/DDBJ databases">
        <title>Sedimentibacterium mangrovi gen. nov., sp. nov., a novel member of family Phyllobacteriacea isolated from mangrove sediment.</title>
        <authorList>
            <person name="Liao H."/>
            <person name="Tian Y."/>
        </authorList>
    </citation>
    <scope>NUCLEOTIDE SEQUENCE [LARGE SCALE GENOMIC DNA]</scope>
    <source>
        <strain evidence="9 10">X9-2-2</strain>
    </source>
</reference>
<evidence type="ECO:0000256" key="1">
    <source>
        <dbReference type="ARBA" id="ARBA00004651"/>
    </source>
</evidence>
<evidence type="ECO:0000256" key="5">
    <source>
        <dbReference type="ARBA" id="ARBA00022692"/>
    </source>
</evidence>
<dbReference type="EMBL" id="PDVP01000010">
    <property type="protein sequence ID" value="PHP66167.1"/>
    <property type="molecule type" value="Genomic_DNA"/>
</dbReference>
<evidence type="ECO:0000256" key="2">
    <source>
        <dbReference type="ARBA" id="ARBA00009142"/>
    </source>
</evidence>
<evidence type="ECO:0000256" key="6">
    <source>
        <dbReference type="ARBA" id="ARBA00022989"/>
    </source>
</evidence>
<feature type="transmembrane region" description="Helical" evidence="8">
    <location>
        <begin position="60"/>
        <end position="78"/>
    </location>
</feature>
<name>A0A2G1QKV6_9HYPH</name>
<feature type="transmembrane region" description="Helical" evidence="8">
    <location>
        <begin position="12"/>
        <end position="39"/>
    </location>
</feature>
<dbReference type="InterPro" id="IPR052017">
    <property type="entry name" value="TSUP"/>
</dbReference>
<feature type="transmembrane region" description="Helical" evidence="8">
    <location>
        <begin position="84"/>
        <end position="102"/>
    </location>
</feature>
<accession>A0A2G1QKV6</accession>
<evidence type="ECO:0000256" key="8">
    <source>
        <dbReference type="RuleBase" id="RU363041"/>
    </source>
</evidence>
<comment type="caution">
    <text evidence="9">The sequence shown here is derived from an EMBL/GenBank/DDBJ whole genome shotgun (WGS) entry which is preliminary data.</text>
</comment>
<keyword evidence="10" id="KW-1185">Reference proteome</keyword>
<feature type="transmembrane region" description="Helical" evidence="8">
    <location>
        <begin position="208"/>
        <end position="229"/>
    </location>
</feature>
<keyword evidence="3" id="KW-0813">Transport</keyword>
<gene>
    <name evidence="9" type="ORF">CSC94_16150</name>
</gene>
<organism evidence="9 10">
    <name type="scientific">Zhengella mangrovi</name>
    <dbReference type="NCBI Taxonomy" id="1982044"/>
    <lineage>
        <taxon>Bacteria</taxon>
        <taxon>Pseudomonadati</taxon>
        <taxon>Pseudomonadota</taxon>
        <taxon>Alphaproteobacteria</taxon>
        <taxon>Hyphomicrobiales</taxon>
        <taxon>Notoacmeibacteraceae</taxon>
        <taxon>Zhengella</taxon>
    </lineage>
</organism>
<keyword evidence="7 8" id="KW-0472">Membrane</keyword>
<dbReference type="OrthoDB" id="9795324at2"/>
<comment type="similarity">
    <text evidence="2 8">Belongs to the 4-toluene sulfonate uptake permease (TSUP) (TC 2.A.102) family.</text>
</comment>
<dbReference type="PANTHER" id="PTHR30269:SF37">
    <property type="entry name" value="MEMBRANE TRANSPORTER PROTEIN"/>
    <property type="match status" value="1"/>
</dbReference>
<comment type="subcellular location">
    <subcellularLocation>
        <location evidence="1 8">Cell membrane</location>
        <topology evidence="1 8">Multi-pass membrane protein</topology>
    </subcellularLocation>
</comment>
<evidence type="ECO:0000313" key="10">
    <source>
        <dbReference type="Proteomes" id="UP000221168"/>
    </source>
</evidence>
<dbReference type="AlphaFoldDB" id="A0A2G1QKV6"/>
<keyword evidence="4 8" id="KW-1003">Cell membrane</keyword>